<dbReference type="Pfam" id="PF02577">
    <property type="entry name" value="BFN_dom"/>
    <property type="match status" value="1"/>
</dbReference>
<reference evidence="3 4" key="1">
    <citation type="journal article" date="2016" name="Sci. Rep.">
        <title>Metabolic traits of an uncultured archaeal lineage -MSBL1- from brine pools of the Red Sea.</title>
        <authorList>
            <person name="Mwirichia R."/>
            <person name="Alam I."/>
            <person name="Rashid M."/>
            <person name="Vinu M."/>
            <person name="Ba-Alawi W."/>
            <person name="Anthony Kamau A."/>
            <person name="Kamanda Ngugi D."/>
            <person name="Goker M."/>
            <person name="Klenk H.P."/>
            <person name="Bajic V."/>
            <person name="Stingl U."/>
        </authorList>
    </citation>
    <scope>NUCLEOTIDE SEQUENCE [LARGE SCALE GENOMIC DNA]</scope>
    <source>
        <strain evidence="3">SCGC-AAA259E17</strain>
    </source>
</reference>
<dbReference type="Gene3D" id="3.10.690.10">
    <property type="entry name" value="Bifunctional nuclease domain"/>
    <property type="match status" value="1"/>
</dbReference>
<proteinExistence type="predicted"/>
<dbReference type="GO" id="GO:0004518">
    <property type="term" value="F:nuclease activity"/>
    <property type="evidence" value="ECO:0007669"/>
    <property type="project" value="InterPro"/>
</dbReference>
<dbReference type="SUPFAM" id="SSF103256">
    <property type="entry name" value="Hypothetical protein TM0160"/>
    <property type="match status" value="1"/>
</dbReference>
<dbReference type="EMBL" id="LHXN01000104">
    <property type="protein sequence ID" value="KXA91699.1"/>
    <property type="molecule type" value="Genomic_DNA"/>
</dbReference>
<dbReference type="PANTHER" id="PTHR15160:SF1">
    <property type="entry name" value="VON HIPPEL-LINDAU DISEASE TUMOR SUPPRESSOR"/>
    <property type="match status" value="1"/>
</dbReference>
<evidence type="ECO:0000259" key="2">
    <source>
        <dbReference type="PROSITE" id="PS51658"/>
    </source>
</evidence>
<sequence>MSSLKVRIEGVHRRRKGFVVVLRSEGNRRVLPIFVSGNQAQSIQMGLSGKEPPRPLTHDILLQIIGDQDLSVESVTVDDLYEGTFTAELILGKGDTTFSYDVRPSDAIALAVRKGADICVSENVMERAGKEMKREGDESRKLALKRFRDKSRE</sequence>
<feature type="compositionally biased region" description="Basic and acidic residues" evidence="1">
    <location>
        <begin position="129"/>
        <end position="141"/>
    </location>
</feature>
<accession>A0A133UBZ6</accession>
<evidence type="ECO:0000256" key="1">
    <source>
        <dbReference type="SAM" id="MobiDB-lite"/>
    </source>
</evidence>
<dbReference type="PANTHER" id="PTHR15160">
    <property type="entry name" value="VON HIPPEL-LINDAU PROTEIN"/>
    <property type="match status" value="1"/>
</dbReference>
<feature type="compositionally biased region" description="Basic residues" evidence="1">
    <location>
        <begin position="142"/>
        <end position="153"/>
    </location>
</feature>
<dbReference type="Proteomes" id="UP000070373">
    <property type="component" value="Unassembled WGS sequence"/>
</dbReference>
<gene>
    <name evidence="3" type="ORF">AKJ64_04570</name>
</gene>
<name>A0A133UBZ6_9EURY</name>
<dbReference type="PROSITE" id="PS51658">
    <property type="entry name" value="BFN"/>
    <property type="match status" value="1"/>
</dbReference>
<evidence type="ECO:0000313" key="4">
    <source>
        <dbReference type="Proteomes" id="UP000070373"/>
    </source>
</evidence>
<protein>
    <recommendedName>
        <fullName evidence="2">BFN domain-containing protein</fullName>
    </recommendedName>
</protein>
<feature type="domain" description="BFN" evidence="2">
    <location>
        <begin position="1"/>
        <end position="132"/>
    </location>
</feature>
<dbReference type="InterPro" id="IPR003729">
    <property type="entry name" value="Bi_nuclease_dom"/>
</dbReference>
<evidence type="ECO:0000313" key="3">
    <source>
        <dbReference type="EMBL" id="KXA91699.1"/>
    </source>
</evidence>
<feature type="region of interest" description="Disordered" evidence="1">
    <location>
        <begin position="129"/>
        <end position="153"/>
    </location>
</feature>
<keyword evidence="4" id="KW-1185">Reference proteome</keyword>
<organism evidence="3 4">
    <name type="scientific">candidate division MSBL1 archaeon SCGC-AAA259E17</name>
    <dbReference type="NCBI Taxonomy" id="1698263"/>
    <lineage>
        <taxon>Archaea</taxon>
        <taxon>Methanobacteriati</taxon>
        <taxon>Methanobacteriota</taxon>
        <taxon>candidate division MSBL1</taxon>
    </lineage>
</organism>
<dbReference type="InterPro" id="IPR036104">
    <property type="entry name" value="BFN_sf"/>
</dbReference>
<dbReference type="AlphaFoldDB" id="A0A133UBZ6"/>
<comment type="caution">
    <text evidence="3">The sequence shown here is derived from an EMBL/GenBank/DDBJ whole genome shotgun (WGS) entry which is preliminary data.</text>
</comment>